<organism evidence="10 11">
    <name type="scientific">Pristionchus fissidentatus</name>
    <dbReference type="NCBI Taxonomy" id="1538716"/>
    <lineage>
        <taxon>Eukaryota</taxon>
        <taxon>Metazoa</taxon>
        <taxon>Ecdysozoa</taxon>
        <taxon>Nematoda</taxon>
        <taxon>Chromadorea</taxon>
        <taxon>Rhabditida</taxon>
        <taxon>Rhabditina</taxon>
        <taxon>Diplogasteromorpha</taxon>
        <taxon>Diplogasteroidea</taxon>
        <taxon>Neodiplogasteridae</taxon>
        <taxon>Pristionchus</taxon>
    </lineage>
</organism>
<evidence type="ECO:0000256" key="7">
    <source>
        <dbReference type="ARBA" id="ARBA00022927"/>
    </source>
</evidence>
<dbReference type="EMBL" id="BTSY01000001">
    <property type="protein sequence ID" value="GMT09561.1"/>
    <property type="molecule type" value="Genomic_DNA"/>
</dbReference>
<dbReference type="GO" id="GO:0015031">
    <property type="term" value="P:protein transport"/>
    <property type="evidence" value="ECO:0007669"/>
    <property type="project" value="UniProtKB-KW"/>
</dbReference>
<evidence type="ECO:0000313" key="10">
    <source>
        <dbReference type="EMBL" id="GMT09561.1"/>
    </source>
</evidence>
<protein>
    <recommendedName>
        <fullName evidence="2">Protein amnionless</fullName>
    </recommendedName>
</protein>
<dbReference type="Pfam" id="PF14828">
    <property type="entry name" value="Amnionless"/>
    <property type="match status" value="1"/>
</dbReference>
<keyword evidence="11" id="KW-1185">Reference proteome</keyword>
<dbReference type="AlphaFoldDB" id="A0AAV5USX9"/>
<dbReference type="InterPro" id="IPR026112">
    <property type="entry name" value="AMN"/>
</dbReference>
<keyword evidence="8" id="KW-1133">Transmembrane helix</keyword>
<evidence type="ECO:0000256" key="9">
    <source>
        <dbReference type="ARBA" id="ARBA00023136"/>
    </source>
</evidence>
<evidence type="ECO:0000256" key="2">
    <source>
        <dbReference type="ARBA" id="ARBA00021200"/>
    </source>
</evidence>
<feature type="non-terminal residue" evidence="10">
    <location>
        <position position="1"/>
    </location>
</feature>
<comment type="subcellular location">
    <subcellularLocation>
        <location evidence="1">Cell membrane</location>
        <topology evidence="1">Single-pass type I membrane protein</topology>
    </subcellularLocation>
</comment>
<gene>
    <name evidence="10" type="ORF">PFISCL1PPCAC_858</name>
</gene>
<evidence type="ECO:0000256" key="8">
    <source>
        <dbReference type="ARBA" id="ARBA00022989"/>
    </source>
</evidence>
<evidence type="ECO:0000256" key="4">
    <source>
        <dbReference type="ARBA" id="ARBA00022475"/>
    </source>
</evidence>
<evidence type="ECO:0000256" key="3">
    <source>
        <dbReference type="ARBA" id="ARBA00022448"/>
    </source>
</evidence>
<dbReference type="PANTHER" id="PTHR14995">
    <property type="entry name" value="AMNIONLESS"/>
    <property type="match status" value="1"/>
</dbReference>
<feature type="non-terminal residue" evidence="10">
    <location>
        <position position="157"/>
    </location>
</feature>
<dbReference type="Proteomes" id="UP001432322">
    <property type="component" value="Unassembled WGS sequence"/>
</dbReference>
<keyword evidence="4" id="KW-1003">Cell membrane</keyword>
<evidence type="ECO:0000256" key="1">
    <source>
        <dbReference type="ARBA" id="ARBA00004251"/>
    </source>
</evidence>
<dbReference type="GO" id="GO:0016324">
    <property type="term" value="C:apical plasma membrane"/>
    <property type="evidence" value="ECO:0007669"/>
    <property type="project" value="TreeGrafter"/>
</dbReference>
<dbReference type="GO" id="GO:0006898">
    <property type="term" value="P:receptor-mediated endocytosis"/>
    <property type="evidence" value="ECO:0007669"/>
    <property type="project" value="TreeGrafter"/>
</dbReference>
<comment type="caution">
    <text evidence="10">The sequence shown here is derived from an EMBL/GenBank/DDBJ whole genome shotgun (WGS) entry which is preliminary data.</text>
</comment>
<accession>A0AAV5USX9</accession>
<keyword evidence="5" id="KW-0812">Transmembrane</keyword>
<dbReference type="PANTHER" id="PTHR14995:SF2">
    <property type="entry name" value="PROTEIN AMNIONLESS"/>
    <property type="match status" value="1"/>
</dbReference>
<evidence type="ECO:0000256" key="5">
    <source>
        <dbReference type="ARBA" id="ARBA00022692"/>
    </source>
</evidence>
<evidence type="ECO:0000313" key="11">
    <source>
        <dbReference type="Proteomes" id="UP001432322"/>
    </source>
</evidence>
<keyword evidence="9" id="KW-0472">Membrane</keyword>
<keyword evidence="3" id="KW-0813">Transport</keyword>
<sequence>ETRRFMPRENAQLSDKRNYLDDQIPCHNDILSFSTNGASPVLAVLDRPLDVSEIILPELGVIYLDGDTQIGGVDEANWQCAKNGNANEIYFDEYFSDQDVYDPNTWDEMNVNNAPAFVLHMNQVPGAADTVEIFERNLIHFKLYDDFAVKEWKDYRR</sequence>
<proteinExistence type="predicted"/>
<name>A0AAV5USX9_9BILA</name>
<evidence type="ECO:0000256" key="6">
    <source>
        <dbReference type="ARBA" id="ARBA00022729"/>
    </source>
</evidence>
<reference evidence="10" key="1">
    <citation type="submission" date="2023-10" db="EMBL/GenBank/DDBJ databases">
        <title>Genome assembly of Pristionchus species.</title>
        <authorList>
            <person name="Yoshida K."/>
            <person name="Sommer R.J."/>
        </authorList>
    </citation>
    <scope>NUCLEOTIDE SEQUENCE</scope>
    <source>
        <strain evidence="10">RS5133</strain>
    </source>
</reference>
<dbReference type="GO" id="GO:0030139">
    <property type="term" value="C:endocytic vesicle"/>
    <property type="evidence" value="ECO:0007669"/>
    <property type="project" value="TreeGrafter"/>
</dbReference>
<keyword evidence="7" id="KW-0653">Protein transport</keyword>
<keyword evidence="6" id="KW-0732">Signal</keyword>